<accession>I4LZS3</accession>
<evidence type="ECO:0000256" key="1">
    <source>
        <dbReference type="SAM" id="MobiDB-lite"/>
    </source>
</evidence>
<protein>
    <recommendedName>
        <fullName evidence="4">Peptide ABC transporter permease</fullName>
    </recommendedName>
</protein>
<dbReference type="EMBL" id="ADES01000014">
    <property type="protein sequence ID" value="EIK82463.1"/>
    <property type="molecule type" value="Genomic_DNA"/>
</dbReference>
<gene>
    <name evidence="2" type="ORF">CGSMWGv1500E_04631</name>
</gene>
<dbReference type="PATRIC" id="fig|698957.3.peg.904"/>
<reference evidence="2 3" key="1">
    <citation type="journal article" date="2012" name="J. Bacteriol.">
        <title>Comparative Genomic Analyses of 17 Clinical Isolates of Gardnerella vaginalis Provide Evidence of Multiple Genetically Isolated Clades Consistent with Subspeciation into Genovars.</title>
        <authorList>
            <person name="Ahmed A."/>
            <person name="Earl J."/>
            <person name="Retchless A."/>
            <person name="Hillier S."/>
            <person name="Rabe L."/>
            <person name="Cherpes T."/>
            <person name="Powell E."/>
            <person name="Janto B."/>
            <person name="Eutsey R."/>
            <person name="Hiller N.L."/>
            <person name="Boissy R."/>
            <person name="Dahlgreen M."/>
            <person name="Hall B."/>
            <person name="Costerton J."/>
            <person name="Post J.C."/>
            <person name="Hu F."/>
            <person name="Ehrlich G."/>
        </authorList>
    </citation>
    <scope>NUCLEOTIDE SEQUENCE [LARGE SCALE GENOMIC DNA]</scope>
    <source>
        <strain evidence="2 3">1500E</strain>
    </source>
</reference>
<feature type="compositionally biased region" description="Basic and acidic residues" evidence="1">
    <location>
        <begin position="161"/>
        <end position="191"/>
    </location>
</feature>
<sequence length="275" mass="30160">MFTPSGIQRKIKRQVQRKASAIFNRSKLRKSGKKMSTSQQKMYFRRRVFVCVVLFLIVSLAIFCVISLGKGLAAVGGAITGHEVDVSRKSVPDPRPVGLTPRCTARDINIELSVKSQNVPMGGSVELTERFVYEGNTSCLIDASDMNSVLSVNSSDAVSKANDDAKDSKDGKDNKEVKSGKNTKDSKDAKDANSSSYLSNAVWRSDTCDTALKPLLMAKGDHFEKKITWNTNTNAGKGCTADEDLPKVNRGTYVLRVEHKRVAGLHSEPLFVNVR</sequence>
<evidence type="ECO:0000313" key="2">
    <source>
        <dbReference type="EMBL" id="EIK82463.1"/>
    </source>
</evidence>
<evidence type="ECO:0000313" key="3">
    <source>
        <dbReference type="Proteomes" id="UP000032875"/>
    </source>
</evidence>
<dbReference type="AlphaFoldDB" id="I4LZS3"/>
<name>I4LZS3_GARVA</name>
<comment type="caution">
    <text evidence="2">The sequence shown here is derived from an EMBL/GenBank/DDBJ whole genome shotgun (WGS) entry which is preliminary data.</text>
</comment>
<feature type="region of interest" description="Disordered" evidence="1">
    <location>
        <begin position="156"/>
        <end position="196"/>
    </location>
</feature>
<dbReference type="Proteomes" id="UP000032875">
    <property type="component" value="Unassembled WGS sequence"/>
</dbReference>
<organism evidence="2 3">
    <name type="scientific">Gardnerella vaginalis 1500E</name>
    <dbReference type="NCBI Taxonomy" id="698957"/>
    <lineage>
        <taxon>Bacteria</taxon>
        <taxon>Bacillati</taxon>
        <taxon>Actinomycetota</taxon>
        <taxon>Actinomycetes</taxon>
        <taxon>Bifidobacteriales</taxon>
        <taxon>Bifidobacteriaceae</taxon>
        <taxon>Gardnerella</taxon>
    </lineage>
</organism>
<proteinExistence type="predicted"/>
<dbReference type="RefSeq" id="WP_004128962.1">
    <property type="nucleotide sequence ID" value="NZ_ADES01000014.1"/>
</dbReference>
<evidence type="ECO:0008006" key="4">
    <source>
        <dbReference type="Google" id="ProtNLM"/>
    </source>
</evidence>